<accession>A0A4Y9ZNH9</accession>
<feature type="compositionally biased region" description="Low complexity" evidence="1">
    <location>
        <begin position="14"/>
        <end position="58"/>
    </location>
</feature>
<organism evidence="2 3">
    <name type="scientific">Hericium alpestre</name>
    <dbReference type="NCBI Taxonomy" id="135208"/>
    <lineage>
        <taxon>Eukaryota</taxon>
        <taxon>Fungi</taxon>
        <taxon>Dikarya</taxon>
        <taxon>Basidiomycota</taxon>
        <taxon>Agaricomycotina</taxon>
        <taxon>Agaricomycetes</taxon>
        <taxon>Russulales</taxon>
        <taxon>Hericiaceae</taxon>
        <taxon>Hericium</taxon>
    </lineage>
</organism>
<protein>
    <submittedName>
        <fullName evidence="2">Uncharacterized protein</fullName>
    </submittedName>
</protein>
<dbReference type="Proteomes" id="UP000298061">
    <property type="component" value="Unassembled WGS sequence"/>
</dbReference>
<feature type="region of interest" description="Disordered" evidence="1">
    <location>
        <begin position="1"/>
        <end position="64"/>
    </location>
</feature>
<proteinExistence type="predicted"/>
<dbReference type="EMBL" id="SFCI01001774">
    <property type="protein sequence ID" value="TFY74979.1"/>
    <property type="molecule type" value="Genomic_DNA"/>
</dbReference>
<evidence type="ECO:0000313" key="3">
    <source>
        <dbReference type="Proteomes" id="UP000298061"/>
    </source>
</evidence>
<dbReference type="AlphaFoldDB" id="A0A4Y9ZNH9"/>
<name>A0A4Y9ZNH9_9AGAM</name>
<comment type="caution">
    <text evidence="2">The sequence shown here is derived from an EMBL/GenBank/DDBJ whole genome shotgun (WGS) entry which is preliminary data.</text>
</comment>
<sequence>MFGSTQTRAIKAVTSPKDSSHSSQSSVSSNGILSSMGIRSRPSQSSQSQAAIRASASSVPVVFF</sequence>
<evidence type="ECO:0000256" key="1">
    <source>
        <dbReference type="SAM" id="MobiDB-lite"/>
    </source>
</evidence>
<evidence type="ECO:0000313" key="2">
    <source>
        <dbReference type="EMBL" id="TFY74979.1"/>
    </source>
</evidence>
<keyword evidence="3" id="KW-1185">Reference proteome</keyword>
<reference evidence="2 3" key="1">
    <citation type="submission" date="2019-02" db="EMBL/GenBank/DDBJ databases">
        <title>Genome sequencing of the rare red list fungi Hericium alpestre (H. flagellum).</title>
        <authorList>
            <person name="Buettner E."/>
            <person name="Kellner H."/>
        </authorList>
    </citation>
    <scope>NUCLEOTIDE SEQUENCE [LARGE SCALE GENOMIC DNA]</scope>
    <source>
        <strain evidence="2 3">DSM 108284</strain>
    </source>
</reference>
<gene>
    <name evidence="2" type="ORF">EWM64_g9033</name>
</gene>